<name>A0A165ZTN6_9AGAM</name>
<keyword evidence="4" id="KW-1185">Reference proteome</keyword>
<gene>
    <name evidence="3" type="ORF">FIBSPDRAFT_837989</name>
</gene>
<feature type="transmembrane region" description="Helical" evidence="2">
    <location>
        <begin position="235"/>
        <end position="254"/>
    </location>
</feature>
<dbReference type="PANTHER" id="PTHR35043">
    <property type="entry name" value="TRANSCRIPTION FACTOR DOMAIN-CONTAINING PROTEIN"/>
    <property type="match status" value="1"/>
</dbReference>
<dbReference type="PANTHER" id="PTHR35043:SF7">
    <property type="entry name" value="TRANSCRIPTION FACTOR DOMAIN-CONTAINING PROTEIN"/>
    <property type="match status" value="1"/>
</dbReference>
<evidence type="ECO:0000256" key="2">
    <source>
        <dbReference type="SAM" id="Phobius"/>
    </source>
</evidence>
<dbReference type="AlphaFoldDB" id="A0A165ZTN6"/>
<feature type="transmembrane region" description="Helical" evidence="2">
    <location>
        <begin position="53"/>
        <end position="71"/>
    </location>
</feature>
<dbReference type="Proteomes" id="UP000076532">
    <property type="component" value="Unassembled WGS sequence"/>
</dbReference>
<sequence length="434" mass="48352">MAPNTCNELDKCRSLVSIVTSCLATIFACIWVAVHPNMPGPEQSWMSRQIESFKLVVATLLVPEWVLAWAVRQYLQARHYGKILEEARVEAANDAALPRGRNSTNKGNTPNPSSSDEGSEQPAPSRLQELSTPRANLSTECAGSMGFYCYKNGKPRFPLQVDDVSDFDYCGGREDKSHYILTLVKSRSLVPPTLDELGDKSKGDALSKSIAILQTLWFVAQCIARRIGNLAITNLEIMTLAYTVITVAMNAAWWHKPLNVRCPIRIEGDAKIVKNPKTFKWTSRNIIYYVIGEQDCIFCLRGKERVPTFWSSCSTMETKLPLYADIIALTVAMVFGAVHCAAWSYVFSSLAEQWMWRVCAIAIAAIPLPMAAAFAVSDPFAENPPHIAMVFMALGALLYILARMILLVLSFTTLRHLPPSAFQTVQWTTWIPHL</sequence>
<keyword evidence="2" id="KW-1133">Transmembrane helix</keyword>
<feature type="transmembrane region" description="Helical" evidence="2">
    <location>
        <begin position="12"/>
        <end position="33"/>
    </location>
</feature>
<protein>
    <submittedName>
        <fullName evidence="3">Uncharacterized protein</fullName>
    </submittedName>
</protein>
<feature type="transmembrane region" description="Helical" evidence="2">
    <location>
        <begin position="326"/>
        <end position="347"/>
    </location>
</feature>
<evidence type="ECO:0000313" key="3">
    <source>
        <dbReference type="EMBL" id="KZP10918.1"/>
    </source>
</evidence>
<accession>A0A165ZTN6</accession>
<keyword evidence="2" id="KW-0812">Transmembrane</keyword>
<dbReference type="STRING" id="436010.A0A165ZTN6"/>
<dbReference type="EMBL" id="KV417671">
    <property type="protein sequence ID" value="KZP10918.1"/>
    <property type="molecule type" value="Genomic_DNA"/>
</dbReference>
<feature type="transmembrane region" description="Helical" evidence="2">
    <location>
        <begin position="354"/>
        <end position="375"/>
    </location>
</feature>
<organism evidence="3 4">
    <name type="scientific">Athelia psychrophila</name>
    <dbReference type="NCBI Taxonomy" id="1759441"/>
    <lineage>
        <taxon>Eukaryota</taxon>
        <taxon>Fungi</taxon>
        <taxon>Dikarya</taxon>
        <taxon>Basidiomycota</taxon>
        <taxon>Agaricomycotina</taxon>
        <taxon>Agaricomycetes</taxon>
        <taxon>Agaricomycetidae</taxon>
        <taxon>Atheliales</taxon>
        <taxon>Atheliaceae</taxon>
        <taxon>Athelia</taxon>
    </lineage>
</organism>
<dbReference type="OrthoDB" id="9451547at2759"/>
<evidence type="ECO:0000256" key="1">
    <source>
        <dbReference type="SAM" id="MobiDB-lite"/>
    </source>
</evidence>
<feature type="region of interest" description="Disordered" evidence="1">
    <location>
        <begin position="95"/>
        <end position="132"/>
    </location>
</feature>
<feature type="compositionally biased region" description="Polar residues" evidence="1">
    <location>
        <begin position="101"/>
        <end position="116"/>
    </location>
</feature>
<reference evidence="3 4" key="1">
    <citation type="journal article" date="2016" name="Mol. Biol. Evol.">
        <title>Comparative Genomics of Early-Diverging Mushroom-Forming Fungi Provides Insights into the Origins of Lignocellulose Decay Capabilities.</title>
        <authorList>
            <person name="Nagy L.G."/>
            <person name="Riley R."/>
            <person name="Tritt A."/>
            <person name="Adam C."/>
            <person name="Daum C."/>
            <person name="Floudas D."/>
            <person name="Sun H."/>
            <person name="Yadav J.S."/>
            <person name="Pangilinan J."/>
            <person name="Larsson K.H."/>
            <person name="Matsuura K."/>
            <person name="Barry K."/>
            <person name="Labutti K."/>
            <person name="Kuo R."/>
            <person name="Ohm R.A."/>
            <person name="Bhattacharya S.S."/>
            <person name="Shirouzu T."/>
            <person name="Yoshinaga Y."/>
            <person name="Martin F.M."/>
            <person name="Grigoriev I.V."/>
            <person name="Hibbett D.S."/>
        </authorList>
    </citation>
    <scope>NUCLEOTIDE SEQUENCE [LARGE SCALE GENOMIC DNA]</scope>
    <source>
        <strain evidence="3 4">CBS 109695</strain>
    </source>
</reference>
<keyword evidence="2" id="KW-0472">Membrane</keyword>
<feature type="transmembrane region" description="Helical" evidence="2">
    <location>
        <begin position="387"/>
        <end position="409"/>
    </location>
</feature>
<proteinExistence type="predicted"/>
<evidence type="ECO:0000313" key="4">
    <source>
        <dbReference type="Proteomes" id="UP000076532"/>
    </source>
</evidence>